<sequence>MSAKRTAVGHICKSEHIIKSKLAEDCAADNVTDEDGPDHDGNTNDAYDDDIGRDKECGENAEPSSPAKKRKGNKQFTDDRRKSLQRRYSSLGEKWTLGSGTVVEDILFEAGKQMKDFYNLPDGSPYSKEASDYLDEFEREETLKNLQDLLDRRPRHIESQLVHECLSN</sequence>
<reference evidence="2" key="1">
    <citation type="journal article" date="2020" name="Fungal Divers.">
        <title>Resolving the Mortierellaceae phylogeny through synthesis of multi-gene phylogenetics and phylogenomics.</title>
        <authorList>
            <person name="Vandepol N."/>
            <person name="Liber J."/>
            <person name="Desiro A."/>
            <person name="Na H."/>
            <person name="Kennedy M."/>
            <person name="Barry K."/>
            <person name="Grigoriev I.V."/>
            <person name="Miller A.N."/>
            <person name="O'Donnell K."/>
            <person name="Stajich J.E."/>
            <person name="Bonito G."/>
        </authorList>
    </citation>
    <scope>NUCLEOTIDE SEQUENCE</scope>
    <source>
        <strain evidence="2">NVP60</strain>
    </source>
</reference>
<proteinExistence type="predicted"/>
<evidence type="ECO:0000256" key="1">
    <source>
        <dbReference type="SAM" id="MobiDB-lite"/>
    </source>
</evidence>
<feature type="non-terminal residue" evidence="2">
    <location>
        <position position="168"/>
    </location>
</feature>
<dbReference type="EMBL" id="JAAAIN010002364">
    <property type="protein sequence ID" value="KAG0294017.1"/>
    <property type="molecule type" value="Genomic_DNA"/>
</dbReference>
<dbReference type="AlphaFoldDB" id="A0A9P6QT99"/>
<gene>
    <name evidence="2" type="ORF">BGZ97_005195</name>
</gene>
<evidence type="ECO:0000313" key="2">
    <source>
        <dbReference type="EMBL" id="KAG0294017.1"/>
    </source>
</evidence>
<evidence type="ECO:0000313" key="3">
    <source>
        <dbReference type="Proteomes" id="UP000823405"/>
    </source>
</evidence>
<name>A0A9P6QT99_9FUNG</name>
<dbReference type="Proteomes" id="UP000823405">
    <property type="component" value="Unassembled WGS sequence"/>
</dbReference>
<comment type="caution">
    <text evidence="2">The sequence shown here is derived from an EMBL/GenBank/DDBJ whole genome shotgun (WGS) entry which is preliminary data.</text>
</comment>
<accession>A0A9P6QT99</accession>
<protein>
    <submittedName>
        <fullName evidence="2">Uncharacterized protein</fullName>
    </submittedName>
</protein>
<dbReference type="OrthoDB" id="2397721at2759"/>
<keyword evidence="3" id="KW-1185">Reference proteome</keyword>
<organism evidence="2 3">
    <name type="scientific">Linnemannia gamsii</name>
    <dbReference type="NCBI Taxonomy" id="64522"/>
    <lineage>
        <taxon>Eukaryota</taxon>
        <taxon>Fungi</taxon>
        <taxon>Fungi incertae sedis</taxon>
        <taxon>Mucoromycota</taxon>
        <taxon>Mortierellomycotina</taxon>
        <taxon>Mortierellomycetes</taxon>
        <taxon>Mortierellales</taxon>
        <taxon>Mortierellaceae</taxon>
        <taxon>Linnemannia</taxon>
    </lineage>
</organism>
<feature type="region of interest" description="Disordered" evidence="1">
    <location>
        <begin position="29"/>
        <end position="82"/>
    </location>
</feature>